<comment type="caution">
    <text evidence="8">The sequence shown here is derived from an EMBL/GenBank/DDBJ whole genome shotgun (WGS) entry which is preliminary data.</text>
</comment>
<feature type="transmembrane region" description="Helical" evidence="6">
    <location>
        <begin position="270"/>
        <end position="293"/>
    </location>
</feature>
<proteinExistence type="predicted"/>
<dbReference type="InterPro" id="IPR000203">
    <property type="entry name" value="GPS"/>
</dbReference>
<evidence type="ECO:0000256" key="5">
    <source>
        <dbReference type="ARBA" id="ARBA00023157"/>
    </source>
</evidence>
<comment type="subcellular location">
    <subcellularLocation>
        <location evidence="1">Membrane</location>
    </subcellularLocation>
</comment>
<dbReference type="PROSITE" id="PS50221">
    <property type="entry name" value="GAIN_B"/>
    <property type="match status" value="1"/>
</dbReference>
<accession>A0ABU7B0W7</accession>
<gene>
    <name evidence="8" type="ORF">ATANTOWER_017844</name>
</gene>
<keyword evidence="5" id="KW-1015">Disulfide bond</keyword>
<evidence type="ECO:0000313" key="9">
    <source>
        <dbReference type="Proteomes" id="UP001345963"/>
    </source>
</evidence>
<reference evidence="8 9" key="1">
    <citation type="submission" date="2021-07" db="EMBL/GenBank/DDBJ databases">
        <authorList>
            <person name="Palmer J.M."/>
        </authorList>
    </citation>
    <scope>NUCLEOTIDE SEQUENCE [LARGE SCALE GENOMIC DNA]</scope>
    <source>
        <strain evidence="8 9">AT_MEX2019</strain>
        <tissue evidence="8">Muscle</tissue>
    </source>
</reference>
<keyword evidence="3 6" id="KW-1133">Transmembrane helix</keyword>
<evidence type="ECO:0000256" key="6">
    <source>
        <dbReference type="SAM" id="Phobius"/>
    </source>
</evidence>
<keyword evidence="2 6" id="KW-0812">Transmembrane</keyword>
<evidence type="ECO:0000256" key="3">
    <source>
        <dbReference type="ARBA" id="ARBA00022989"/>
    </source>
</evidence>
<dbReference type="InterPro" id="IPR046338">
    <property type="entry name" value="GAIN_dom_sf"/>
</dbReference>
<dbReference type="Gene3D" id="2.60.220.50">
    <property type="match status" value="1"/>
</dbReference>
<protein>
    <recommendedName>
        <fullName evidence="7">GAIN-B domain-containing protein</fullName>
    </recommendedName>
</protein>
<evidence type="ECO:0000259" key="7">
    <source>
        <dbReference type="PROSITE" id="PS50221"/>
    </source>
</evidence>
<dbReference type="Proteomes" id="UP001345963">
    <property type="component" value="Unassembled WGS sequence"/>
</dbReference>
<evidence type="ECO:0000256" key="2">
    <source>
        <dbReference type="ARBA" id="ARBA00022692"/>
    </source>
</evidence>
<organism evidence="8 9">
    <name type="scientific">Ataeniobius toweri</name>
    <dbReference type="NCBI Taxonomy" id="208326"/>
    <lineage>
        <taxon>Eukaryota</taxon>
        <taxon>Metazoa</taxon>
        <taxon>Chordata</taxon>
        <taxon>Craniata</taxon>
        <taxon>Vertebrata</taxon>
        <taxon>Euteleostomi</taxon>
        <taxon>Actinopterygii</taxon>
        <taxon>Neopterygii</taxon>
        <taxon>Teleostei</taxon>
        <taxon>Neoteleostei</taxon>
        <taxon>Acanthomorphata</taxon>
        <taxon>Ovalentaria</taxon>
        <taxon>Atherinomorphae</taxon>
        <taxon>Cyprinodontiformes</taxon>
        <taxon>Goodeidae</taxon>
        <taxon>Ataeniobius</taxon>
    </lineage>
</organism>
<keyword evidence="9" id="KW-1185">Reference proteome</keyword>
<dbReference type="PANTHER" id="PTHR12011:SF285">
    <property type="entry name" value="ADHESION G PROTEIN-COUPLED RECEPTOR G3"/>
    <property type="match status" value="1"/>
</dbReference>
<name>A0ABU7B0W7_9TELE</name>
<dbReference type="SMART" id="SM00303">
    <property type="entry name" value="GPS"/>
    <property type="match status" value="1"/>
</dbReference>
<feature type="domain" description="GAIN-B" evidence="7">
    <location>
        <begin position="115"/>
        <end position="258"/>
    </location>
</feature>
<dbReference type="InterPro" id="IPR057244">
    <property type="entry name" value="GAIN_B"/>
</dbReference>
<sequence>HVILPDVKLPALCNKHLSVTQGNTVLPPVIMVCLRKSDMKWNTLYLLTLFTRFSTTRALSCEAVISNCWTQDPTVWTRCYEDEITTCLRRSRSGFFFRSEVNLSEQAEVKLGLAYRVQVPSSALQRNRGVQSDHTVMMVATLINSSFFQPTPRRSRSKGLINQQPVSIQQTVLGEWVLFVKVGSQPVSNLTERVQLIFNNEKMVKNGRCVFWREPHLMNETGQWSTEGCNTITTREEYICSCNHLSFFAVLVNPELNSKVDEHNAASLTYITYIGSALSALFAFGSLIIYVALQ</sequence>
<keyword evidence="4 6" id="KW-0472">Membrane</keyword>
<evidence type="ECO:0000313" key="8">
    <source>
        <dbReference type="EMBL" id="MED6243280.1"/>
    </source>
</evidence>
<evidence type="ECO:0000256" key="4">
    <source>
        <dbReference type="ARBA" id="ARBA00023136"/>
    </source>
</evidence>
<dbReference type="Pfam" id="PF01825">
    <property type="entry name" value="GPS"/>
    <property type="match status" value="1"/>
</dbReference>
<evidence type="ECO:0000256" key="1">
    <source>
        <dbReference type="ARBA" id="ARBA00004370"/>
    </source>
</evidence>
<dbReference type="PANTHER" id="PTHR12011">
    <property type="entry name" value="ADHESION G-PROTEIN COUPLED RECEPTOR"/>
    <property type="match status" value="1"/>
</dbReference>
<feature type="non-terminal residue" evidence="8">
    <location>
        <position position="1"/>
    </location>
</feature>
<dbReference type="EMBL" id="JAHUTI010033193">
    <property type="protein sequence ID" value="MED6243280.1"/>
    <property type="molecule type" value="Genomic_DNA"/>
</dbReference>